<accession>A0ABZ0QPZ2</accession>
<gene>
    <name evidence="4" type="ORF">Q5761_02415</name>
</gene>
<proteinExistence type="inferred from homology"/>
<evidence type="ECO:0000256" key="1">
    <source>
        <dbReference type="ARBA" id="ARBA00010062"/>
    </source>
</evidence>
<dbReference type="PANTHER" id="PTHR30483:SF37">
    <property type="entry name" value="ABC TRANSPORTER SUBSTRATE-BINDING PROTEIN"/>
    <property type="match status" value="1"/>
</dbReference>
<dbReference type="InterPro" id="IPR051010">
    <property type="entry name" value="BCAA_transport"/>
</dbReference>
<organism evidence="4 5">
    <name type="scientific">Thermaerobacter composti</name>
    <dbReference type="NCBI Taxonomy" id="554949"/>
    <lineage>
        <taxon>Bacteria</taxon>
        <taxon>Bacillati</taxon>
        <taxon>Bacillota</taxon>
        <taxon>Clostridia</taxon>
        <taxon>Eubacteriales</taxon>
        <taxon>Clostridiales Family XVII. Incertae Sedis</taxon>
        <taxon>Thermaerobacter</taxon>
    </lineage>
</organism>
<evidence type="ECO:0000313" key="5">
    <source>
        <dbReference type="Proteomes" id="UP001304683"/>
    </source>
</evidence>
<evidence type="ECO:0000256" key="2">
    <source>
        <dbReference type="ARBA" id="ARBA00022729"/>
    </source>
</evidence>
<protein>
    <submittedName>
        <fullName evidence="4">Amino acid ABC transporter substrate-binding protein</fullName>
    </submittedName>
</protein>
<dbReference type="InterPro" id="IPR028082">
    <property type="entry name" value="Peripla_BP_I"/>
</dbReference>
<evidence type="ECO:0000313" key="4">
    <source>
        <dbReference type="EMBL" id="WPD19546.1"/>
    </source>
</evidence>
<sequence>MLALALTALTACGGAGGGEGASSGGPGEGGSSAESIKVGVVLPRSGREAKPGQYQLEGIQLAIDQINAAGGIDVGGKKLPVEMVFYDDESDQAKSASLVQRAMEQDKVVAVIGGYSTALGQAQSPMPDRYRVPWITPGAAASTIFNQGYEYTFGTLAPVNLLGYTTGEFLGWLVDQGKLEKGMTIALVVENTDHGVDYANGIKQWIQEHPGYFEIVVEDTFELGGTDFSGLLQKVKNANADIFLSDAHLEDYITMHRQYTQMGLRHKMISYGARGPEQAAREALGDAVDYIFAGIWWSKELPYPQVKKFVDDYKAKYGREPDSWYAATAYDAMRILAKAIDEADNLDPTAIRDALRQVELTDSLLPGQRLKFSENGQVELPFVIVQNKPGGEVDIVYPEDAATGEVVAPIPGS</sequence>
<dbReference type="CDD" id="cd06338">
    <property type="entry name" value="PBP1_ABC_ligand_binding-like"/>
    <property type="match status" value="1"/>
</dbReference>
<dbReference type="InterPro" id="IPR028081">
    <property type="entry name" value="Leu-bd"/>
</dbReference>
<dbReference type="Pfam" id="PF13458">
    <property type="entry name" value="Peripla_BP_6"/>
    <property type="match status" value="1"/>
</dbReference>
<name>A0ABZ0QPZ2_9FIRM</name>
<dbReference type="Proteomes" id="UP001304683">
    <property type="component" value="Chromosome"/>
</dbReference>
<feature type="domain" description="Leucine-binding protein" evidence="3">
    <location>
        <begin position="35"/>
        <end position="391"/>
    </location>
</feature>
<reference evidence="4 5" key="1">
    <citation type="submission" date="2023-08" db="EMBL/GenBank/DDBJ databases">
        <title>Genome sequence of Thermaerobacter compostii strain Ins1, a spore-forming filamentous bacterium isolated from a deep geothermal reservoir.</title>
        <authorList>
            <person name="Bregnard D."/>
            <person name="Gonzalez D."/>
            <person name="Junier P."/>
        </authorList>
    </citation>
    <scope>NUCLEOTIDE SEQUENCE [LARGE SCALE GENOMIC DNA]</scope>
    <source>
        <strain evidence="4 5">Ins1</strain>
    </source>
</reference>
<dbReference type="SUPFAM" id="SSF53822">
    <property type="entry name" value="Periplasmic binding protein-like I"/>
    <property type="match status" value="1"/>
</dbReference>
<keyword evidence="5" id="KW-1185">Reference proteome</keyword>
<dbReference type="EMBL" id="CP132508">
    <property type="protein sequence ID" value="WPD19546.1"/>
    <property type="molecule type" value="Genomic_DNA"/>
</dbReference>
<dbReference type="PANTHER" id="PTHR30483">
    <property type="entry name" value="LEUCINE-SPECIFIC-BINDING PROTEIN"/>
    <property type="match status" value="1"/>
</dbReference>
<dbReference type="RefSeq" id="WP_318751054.1">
    <property type="nucleotide sequence ID" value="NZ_CP132508.1"/>
</dbReference>
<keyword evidence="2" id="KW-0732">Signal</keyword>
<dbReference type="Gene3D" id="3.40.50.2300">
    <property type="match status" value="2"/>
</dbReference>
<evidence type="ECO:0000259" key="3">
    <source>
        <dbReference type="Pfam" id="PF13458"/>
    </source>
</evidence>
<comment type="similarity">
    <text evidence="1">Belongs to the leucine-binding protein family.</text>
</comment>